<reference evidence="2 3" key="1">
    <citation type="submission" date="2019-12" db="EMBL/GenBank/DDBJ databases">
        <title>Mucilaginibacter sp. HME9299 genome sequencing and assembly.</title>
        <authorList>
            <person name="Kang H."/>
            <person name="Kim H."/>
            <person name="Joh K."/>
        </authorList>
    </citation>
    <scope>NUCLEOTIDE SEQUENCE [LARGE SCALE GENOMIC DNA]</scope>
    <source>
        <strain evidence="2 3">HME9299</strain>
    </source>
</reference>
<dbReference type="EMBL" id="WQLA01000002">
    <property type="protein sequence ID" value="MVN90786.1"/>
    <property type="molecule type" value="Genomic_DNA"/>
</dbReference>
<organism evidence="2 3">
    <name type="scientific">Mucilaginibacter aquatilis</name>
    <dbReference type="NCBI Taxonomy" id="1517760"/>
    <lineage>
        <taxon>Bacteria</taxon>
        <taxon>Pseudomonadati</taxon>
        <taxon>Bacteroidota</taxon>
        <taxon>Sphingobacteriia</taxon>
        <taxon>Sphingobacteriales</taxon>
        <taxon>Sphingobacteriaceae</taxon>
        <taxon>Mucilaginibacter</taxon>
    </lineage>
</organism>
<dbReference type="Proteomes" id="UP000434850">
    <property type="component" value="Unassembled WGS sequence"/>
</dbReference>
<feature type="chain" id="PRO_5026252104" evidence="1">
    <location>
        <begin position="24"/>
        <end position="184"/>
    </location>
</feature>
<keyword evidence="3" id="KW-1185">Reference proteome</keyword>
<protein>
    <submittedName>
        <fullName evidence="2">DUF922 domain-containing protein</fullName>
    </submittedName>
</protein>
<feature type="signal peptide" evidence="1">
    <location>
        <begin position="1"/>
        <end position="23"/>
    </location>
</feature>
<keyword evidence="1" id="KW-0732">Signal</keyword>
<gene>
    <name evidence="2" type="ORF">GO816_06585</name>
</gene>
<dbReference type="OrthoDB" id="5431540at2"/>
<dbReference type="InterPro" id="IPR010321">
    <property type="entry name" value="DUF922"/>
</dbReference>
<dbReference type="Pfam" id="PF06037">
    <property type="entry name" value="DUF922"/>
    <property type="match status" value="1"/>
</dbReference>
<name>A0A6I4IB97_9SPHI</name>
<proteinExistence type="predicted"/>
<accession>A0A6I4IB97</accession>
<evidence type="ECO:0000313" key="3">
    <source>
        <dbReference type="Proteomes" id="UP000434850"/>
    </source>
</evidence>
<dbReference type="AlphaFoldDB" id="A0A6I4IB97"/>
<sequence length="184" mass="21977">MMQRCVKVVLMLVMLCGSFTIKAQSYRQLTPEDFTGQVPAGSGFYVAHTSCNVSMRYNVQNYRSNYRLTFFIPLNFNPERSWINRKMITNDDMMKEVIHHEQGHYVIAFLMQQELIRELNAFHYTGDYQRQANNIFNRIDDKYRRMNADYDRETMHMQDRKQQAAWTNFLNRQLTESNSLVMGR</sequence>
<evidence type="ECO:0000256" key="1">
    <source>
        <dbReference type="SAM" id="SignalP"/>
    </source>
</evidence>
<comment type="caution">
    <text evidence="2">The sequence shown here is derived from an EMBL/GenBank/DDBJ whole genome shotgun (WGS) entry which is preliminary data.</text>
</comment>
<evidence type="ECO:0000313" key="2">
    <source>
        <dbReference type="EMBL" id="MVN90786.1"/>
    </source>
</evidence>